<evidence type="ECO:0000313" key="1">
    <source>
        <dbReference type="EMBL" id="KIM23503.1"/>
    </source>
</evidence>
<proteinExistence type="predicted"/>
<dbReference type="HOGENOM" id="CLU_551150_0_0_1"/>
<dbReference type="AlphaFoldDB" id="A0A0C2WAQ1"/>
<keyword evidence="2" id="KW-1185">Reference proteome</keyword>
<reference evidence="2" key="2">
    <citation type="submission" date="2015-01" db="EMBL/GenBank/DDBJ databases">
        <title>Evolutionary Origins and Diversification of the Mycorrhizal Mutualists.</title>
        <authorList>
            <consortium name="DOE Joint Genome Institute"/>
            <consortium name="Mycorrhizal Genomics Consortium"/>
            <person name="Kohler A."/>
            <person name="Kuo A."/>
            <person name="Nagy L.G."/>
            <person name="Floudas D."/>
            <person name="Copeland A."/>
            <person name="Barry K.W."/>
            <person name="Cichocki N."/>
            <person name="Veneault-Fourrey C."/>
            <person name="LaButti K."/>
            <person name="Lindquist E.A."/>
            <person name="Lipzen A."/>
            <person name="Lundell T."/>
            <person name="Morin E."/>
            <person name="Murat C."/>
            <person name="Riley R."/>
            <person name="Ohm R."/>
            <person name="Sun H."/>
            <person name="Tunlid A."/>
            <person name="Henrissat B."/>
            <person name="Grigoriev I.V."/>
            <person name="Hibbett D.S."/>
            <person name="Martin F."/>
        </authorList>
    </citation>
    <scope>NUCLEOTIDE SEQUENCE [LARGE SCALE GENOMIC DNA]</scope>
    <source>
        <strain evidence="2">MAFF 305830</strain>
    </source>
</reference>
<accession>A0A0C2WAQ1</accession>
<organism evidence="1 2">
    <name type="scientific">Serendipita vermifera MAFF 305830</name>
    <dbReference type="NCBI Taxonomy" id="933852"/>
    <lineage>
        <taxon>Eukaryota</taxon>
        <taxon>Fungi</taxon>
        <taxon>Dikarya</taxon>
        <taxon>Basidiomycota</taxon>
        <taxon>Agaricomycotina</taxon>
        <taxon>Agaricomycetes</taxon>
        <taxon>Sebacinales</taxon>
        <taxon>Serendipitaceae</taxon>
        <taxon>Serendipita</taxon>
    </lineage>
</organism>
<dbReference type="EMBL" id="KN824336">
    <property type="protein sequence ID" value="KIM23503.1"/>
    <property type="molecule type" value="Genomic_DNA"/>
</dbReference>
<sequence>MESVNMVFLLTRDVPIPSPDSEHELQFTIRLIKWRNSGVRSMEYPHSDLYSSEYLKSYALYLKHFFRFASHKHYTLDDYIPLWSLARDEEVTYEFMVGLLEEFDKLVEEVEEFKAAQIYSDFIGIVIKDIARSYEYLPSSPTCSGGIRQRLANIKDPFLALLGNFSVGIYTQYGVILPARYAGICSDLFDLLLFRNPSLDDSPSLWRLRALLWSAAPRSRERFCSLALEEPDYISHLQRIFDHQVHCIGHSSGPQHILYHLCMESGRFSGFPEHTILFGNSSLNELCAYFILALLALPEDQPLSGITPLRKVPAECMERVGAMCIDAKRDHLSTLELLTDIAQSHSFDHYHATNVAAILESTHRILLTTDPSSILHLLPPLAHAIRHLNGNMLKESHVDMAEDERQVVAAHTKRICSVLETTAVTQMVSSSSHLRLLSCARPCGTGQSALGWMEIYTEI</sequence>
<gene>
    <name evidence="1" type="ORF">M408DRAFT_262667</name>
</gene>
<evidence type="ECO:0000313" key="2">
    <source>
        <dbReference type="Proteomes" id="UP000054097"/>
    </source>
</evidence>
<protein>
    <submittedName>
        <fullName evidence="1">Uncharacterized protein</fullName>
    </submittedName>
</protein>
<name>A0A0C2WAQ1_SERVB</name>
<reference evidence="1 2" key="1">
    <citation type="submission" date="2014-04" db="EMBL/GenBank/DDBJ databases">
        <authorList>
            <consortium name="DOE Joint Genome Institute"/>
            <person name="Kuo A."/>
            <person name="Zuccaro A."/>
            <person name="Kohler A."/>
            <person name="Nagy L.G."/>
            <person name="Floudas D."/>
            <person name="Copeland A."/>
            <person name="Barry K.W."/>
            <person name="Cichocki N."/>
            <person name="Veneault-Fourrey C."/>
            <person name="LaButti K."/>
            <person name="Lindquist E.A."/>
            <person name="Lipzen A."/>
            <person name="Lundell T."/>
            <person name="Morin E."/>
            <person name="Murat C."/>
            <person name="Sun H."/>
            <person name="Tunlid A."/>
            <person name="Henrissat B."/>
            <person name="Grigoriev I.V."/>
            <person name="Hibbett D.S."/>
            <person name="Martin F."/>
            <person name="Nordberg H.P."/>
            <person name="Cantor M.N."/>
            <person name="Hua S.X."/>
        </authorList>
    </citation>
    <scope>NUCLEOTIDE SEQUENCE [LARGE SCALE GENOMIC DNA]</scope>
    <source>
        <strain evidence="1 2">MAFF 305830</strain>
    </source>
</reference>
<dbReference type="Proteomes" id="UP000054097">
    <property type="component" value="Unassembled WGS sequence"/>
</dbReference>